<evidence type="ECO:0000256" key="10">
    <source>
        <dbReference type="ARBA" id="ARBA00023180"/>
    </source>
</evidence>
<dbReference type="GO" id="GO:0072320">
    <property type="term" value="F:volume-sensitive chloride channel activity"/>
    <property type="evidence" value="ECO:0007669"/>
    <property type="project" value="TreeGrafter"/>
</dbReference>
<dbReference type="GO" id="GO:0005229">
    <property type="term" value="F:intracellularly calcium-gated chloride channel activity"/>
    <property type="evidence" value="ECO:0007669"/>
    <property type="project" value="TreeGrafter"/>
</dbReference>
<evidence type="ECO:0000256" key="12">
    <source>
        <dbReference type="ARBA" id="ARBA00023303"/>
    </source>
</evidence>
<feature type="transmembrane region" description="Helical" evidence="13">
    <location>
        <begin position="386"/>
        <end position="411"/>
    </location>
</feature>
<protein>
    <recommendedName>
        <fullName evidence="13">Protein tweety homolog</fullName>
    </recommendedName>
</protein>
<evidence type="ECO:0000256" key="3">
    <source>
        <dbReference type="ARBA" id="ARBA00022448"/>
    </source>
</evidence>
<feature type="transmembrane region" description="Helical" evidence="13">
    <location>
        <begin position="43"/>
        <end position="65"/>
    </location>
</feature>
<evidence type="ECO:0000256" key="8">
    <source>
        <dbReference type="ARBA" id="ARBA00023136"/>
    </source>
</evidence>
<sequence>MEPDQYKPTVLANIFHKLPHLNITLHFVNATFIPDSETYLESLGILASIPAAWVILTLFVLLVYLCTRCCDRKPRPKHSISLLKWTLSIFTLLCCGAIGVGLYGNDDVHNAVVHFLTAIKVVNQKIAAVKNQTSTIETTLQVKVKPLLTELSDIFDDPVANQTARAMLLVGLNSVVGNTSSALASSQDISRPLQGINLKTIIHYVQLGETIRWPATMGVLSILLVFCVILLFGVARHSRCCLITFSVFGLFAVIINWMLTSVYLAISVALGDLCVAPEDFLRYESPSTLQAEVLKYYMRCEPSHMNPFTQRLREAQRGVDAMTANLAVVAKLADQLYHKNDLHPRLDILTKEINLTDKLVSSLAALLDCRPLHKQYLEAVRSVCDLGLYGMAFMLLASISAGLLFTVLVWVDSHTWIYIRKRRDYLQVDEQDPFLPPSAASQAIAARTLRNQGSYNAPSHPASSLKRLPSSRNAIEPSPSMPHRYTSLSPNPFALNLSNEAKDFQKYLKSTSNVYYDPSIPDVPKRGKNEEAEEEVKEDSPSYGYYSSIPINSGLSSRSRAYNYGDRDNEFETAQWVQRQLSQNSTLESTWSPKNGGN</sequence>
<keyword evidence="17" id="KW-1185">Reference proteome</keyword>
<keyword evidence="4" id="KW-1003">Cell membrane</keyword>
<dbReference type="Proteomes" id="UP001359485">
    <property type="component" value="Unassembled WGS sequence"/>
</dbReference>
<keyword evidence="6 13" id="KW-1133">Transmembrane helix</keyword>
<evidence type="ECO:0000256" key="7">
    <source>
        <dbReference type="ARBA" id="ARBA00023065"/>
    </source>
</evidence>
<keyword evidence="3 13" id="KW-0813">Transport</keyword>
<feature type="transmembrane region" description="Helical" evidence="13">
    <location>
        <begin position="213"/>
        <end position="235"/>
    </location>
</feature>
<dbReference type="EMBL" id="JAWJWF010000046">
    <property type="protein sequence ID" value="KAK6623945.1"/>
    <property type="molecule type" value="Genomic_DNA"/>
</dbReference>
<keyword evidence="10" id="KW-0325">Glycoprotein</keyword>
<evidence type="ECO:0000256" key="14">
    <source>
        <dbReference type="SAM" id="MobiDB-lite"/>
    </source>
</evidence>
<dbReference type="GO" id="GO:0034707">
    <property type="term" value="C:chloride channel complex"/>
    <property type="evidence" value="ECO:0007669"/>
    <property type="project" value="UniProtKB-UniRule"/>
</dbReference>
<keyword evidence="7 13" id="KW-0406">Ion transport</keyword>
<evidence type="ECO:0000256" key="9">
    <source>
        <dbReference type="ARBA" id="ARBA00023173"/>
    </source>
</evidence>
<comment type="caution">
    <text evidence="16">The sequence shown here is derived from an EMBL/GenBank/DDBJ whole genome shotgun (WGS) entry which is preliminary data.</text>
</comment>
<keyword evidence="11 13" id="KW-0868">Chloride</keyword>
<evidence type="ECO:0000313" key="16">
    <source>
        <dbReference type="EMBL" id="KAK6643244.1"/>
    </source>
</evidence>
<evidence type="ECO:0000313" key="15">
    <source>
        <dbReference type="EMBL" id="KAK6623945.1"/>
    </source>
</evidence>
<feature type="transmembrane region" description="Helical" evidence="13">
    <location>
        <begin position="85"/>
        <end position="104"/>
    </location>
</feature>
<keyword evidence="12 13" id="KW-0407">Ion channel</keyword>
<evidence type="ECO:0000313" key="17">
    <source>
        <dbReference type="Proteomes" id="UP001359485"/>
    </source>
</evidence>
<comment type="function">
    <text evidence="13">Probable chloride channel.</text>
</comment>
<dbReference type="CDD" id="cd07912">
    <property type="entry name" value="Tweety_N"/>
    <property type="match status" value="1"/>
</dbReference>
<evidence type="ECO:0000256" key="2">
    <source>
        <dbReference type="ARBA" id="ARBA00009849"/>
    </source>
</evidence>
<evidence type="ECO:0000313" key="18">
    <source>
        <dbReference type="Proteomes" id="UP001372834"/>
    </source>
</evidence>
<reference evidence="16 18" key="1">
    <citation type="submission" date="2023-10" db="EMBL/GenBank/DDBJ databases">
        <title>Genomes of two closely related lineages of the louse Polyplax serrata with different host specificities.</title>
        <authorList>
            <person name="Martinu J."/>
            <person name="Tarabai H."/>
            <person name="Stefka J."/>
            <person name="Hypsa V."/>
        </authorList>
    </citation>
    <scope>NUCLEOTIDE SEQUENCE [LARGE SCALE GENOMIC DNA]</scope>
    <source>
        <strain evidence="15">98ZLc_SE</strain>
        <strain evidence="16">HR10_N</strain>
    </source>
</reference>
<feature type="region of interest" description="Disordered" evidence="14">
    <location>
        <begin position="515"/>
        <end position="563"/>
    </location>
</feature>
<dbReference type="Pfam" id="PF04906">
    <property type="entry name" value="Tweety"/>
    <property type="match status" value="1"/>
</dbReference>
<keyword evidence="9 13" id="KW-0869">Chloride channel</keyword>
<dbReference type="PANTHER" id="PTHR12424:SF8">
    <property type="entry name" value="PROTEIN TWEETY"/>
    <property type="match status" value="1"/>
</dbReference>
<keyword evidence="8 13" id="KW-0472">Membrane</keyword>
<evidence type="ECO:0000256" key="4">
    <source>
        <dbReference type="ARBA" id="ARBA00022475"/>
    </source>
</evidence>
<name>A0AAN8SC45_POLSC</name>
<comment type="similarity">
    <text evidence="2 13">Belongs to the tweety family.</text>
</comment>
<comment type="subcellular location">
    <subcellularLocation>
        <location evidence="1 13">Cell membrane</location>
        <topology evidence="1 13">Multi-pass membrane protein</topology>
    </subcellularLocation>
</comment>
<gene>
    <name evidence="16" type="ORF">RUM43_004749</name>
    <name evidence="15" type="ORF">RUM44_010801</name>
</gene>
<evidence type="ECO:0000256" key="13">
    <source>
        <dbReference type="RuleBase" id="RU361114"/>
    </source>
</evidence>
<dbReference type="AlphaFoldDB" id="A0AAN8SC45"/>
<keyword evidence="5 13" id="KW-0812">Transmembrane</keyword>
<feature type="transmembrane region" description="Helical" evidence="13">
    <location>
        <begin position="242"/>
        <end position="266"/>
    </location>
</feature>
<dbReference type="Proteomes" id="UP001372834">
    <property type="component" value="Unassembled WGS sequence"/>
</dbReference>
<feature type="compositionally biased region" description="Low complexity" evidence="14">
    <location>
        <begin position="541"/>
        <end position="554"/>
    </location>
</feature>
<feature type="region of interest" description="Disordered" evidence="14">
    <location>
        <begin position="452"/>
        <end position="486"/>
    </location>
</feature>
<proteinExistence type="inferred from homology"/>
<evidence type="ECO:0000256" key="11">
    <source>
        <dbReference type="ARBA" id="ARBA00023214"/>
    </source>
</evidence>
<organism evidence="16 18">
    <name type="scientific">Polyplax serrata</name>
    <name type="common">Common mouse louse</name>
    <dbReference type="NCBI Taxonomy" id="468196"/>
    <lineage>
        <taxon>Eukaryota</taxon>
        <taxon>Metazoa</taxon>
        <taxon>Ecdysozoa</taxon>
        <taxon>Arthropoda</taxon>
        <taxon>Hexapoda</taxon>
        <taxon>Insecta</taxon>
        <taxon>Pterygota</taxon>
        <taxon>Neoptera</taxon>
        <taxon>Paraneoptera</taxon>
        <taxon>Psocodea</taxon>
        <taxon>Troctomorpha</taxon>
        <taxon>Phthiraptera</taxon>
        <taxon>Anoplura</taxon>
        <taxon>Polyplacidae</taxon>
        <taxon>Polyplax</taxon>
    </lineage>
</organism>
<evidence type="ECO:0000256" key="6">
    <source>
        <dbReference type="ARBA" id="ARBA00022989"/>
    </source>
</evidence>
<evidence type="ECO:0000256" key="5">
    <source>
        <dbReference type="ARBA" id="ARBA00022692"/>
    </source>
</evidence>
<dbReference type="InterPro" id="IPR006990">
    <property type="entry name" value="Tweety"/>
</dbReference>
<dbReference type="GO" id="GO:0005886">
    <property type="term" value="C:plasma membrane"/>
    <property type="evidence" value="ECO:0007669"/>
    <property type="project" value="UniProtKB-SubCell"/>
</dbReference>
<accession>A0AAN8SC45</accession>
<evidence type="ECO:0000256" key="1">
    <source>
        <dbReference type="ARBA" id="ARBA00004651"/>
    </source>
</evidence>
<dbReference type="PANTHER" id="PTHR12424">
    <property type="entry name" value="TWEETY-RELATED"/>
    <property type="match status" value="1"/>
</dbReference>
<dbReference type="EMBL" id="JAWJWE010000002">
    <property type="protein sequence ID" value="KAK6643244.1"/>
    <property type="molecule type" value="Genomic_DNA"/>
</dbReference>